<evidence type="ECO:0000256" key="1">
    <source>
        <dbReference type="SAM" id="SignalP"/>
    </source>
</evidence>
<evidence type="ECO:0000313" key="2">
    <source>
        <dbReference type="EMBL" id="MBE7693851.1"/>
    </source>
</evidence>
<accession>A0AAP1RDD0</accession>
<keyword evidence="1" id="KW-0732">Signal</keyword>
<feature type="signal peptide" evidence="1">
    <location>
        <begin position="1"/>
        <end position="21"/>
    </location>
</feature>
<keyword evidence="3" id="KW-1185">Reference proteome</keyword>
<protein>
    <submittedName>
        <fullName evidence="2">DUF4292 domain-containing protein</fullName>
    </submittedName>
</protein>
<organism evidence="2 3">
    <name type="scientific">Tenacibaculum finnmarkense genomovar finnmarkense</name>
    <dbReference type="NCBI Taxonomy" id="1458503"/>
    <lineage>
        <taxon>Bacteria</taxon>
        <taxon>Pseudomonadati</taxon>
        <taxon>Bacteroidota</taxon>
        <taxon>Flavobacteriia</taxon>
        <taxon>Flavobacteriales</taxon>
        <taxon>Flavobacteriaceae</taxon>
        <taxon>Tenacibaculum</taxon>
        <taxon>Tenacibaculum finnmarkense</taxon>
    </lineage>
</organism>
<dbReference type="InterPro" id="IPR025634">
    <property type="entry name" value="DUF4292"/>
</dbReference>
<comment type="caution">
    <text evidence="2">The sequence shown here is derived from an EMBL/GenBank/DDBJ whole genome shotgun (WGS) entry which is preliminary data.</text>
</comment>
<dbReference type="Proteomes" id="UP000806077">
    <property type="component" value="Unassembled WGS sequence"/>
</dbReference>
<reference evidence="2 3" key="1">
    <citation type="journal article" date="2020" name="Int. J. Syst. Evol. Microbiol.">
        <title>Tenacibaculum piscium sp. nov., isolated from skin ulcers of sea-farmed fish, and description of Tenacibaculum finnmarkense sp. nov. with subdivision into genomovars finnmarkense and ulcerans.</title>
        <authorList>
            <person name="Olsen A.B."/>
            <person name="Spilsberg B."/>
            <person name="Nilsen H.K."/>
            <person name="Lagesen K."/>
            <person name="Gulla S."/>
            <person name="Avendano-Herrera R."/>
            <person name="Irgang R."/>
            <person name="Duchaud E."/>
            <person name="Colquhoun D.J."/>
        </authorList>
    </citation>
    <scope>NUCLEOTIDE SEQUENCE [LARGE SCALE GENOMIC DNA]</scope>
    <source>
        <strain evidence="2 3">TNO037</strain>
    </source>
</reference>
<feature type="chain" id="PRO_5042920649" evidence="1">
    <location>
        <begin position="22"/>
        <end position="259"/>
    </location>
</feature>
<dbReference type="AlphaFoldDB" id="A0AAP1RDD0"/>
<evidence type="ECO:0000313" key="3">
    <source>
        <dbReference type="Proteomes" id="UP000806077"/>
    </source>
</evidence>
<sequence length="259" mass="29951">MIFMKYLVVLSFFFLSFTACKSSKNLTNNSTTIKEISARKVAKKHIAANFDEKTIDARLKVNYSTTKEKVGLSVRMKIEKGEVIWLKGVKFITIFKAKITPTRVQFYSPFYKNYFDGDFKMLQKLLGTAINFEQLQNMLLGQSLLNVKNRRQKVVITNKAYQLSPKKQSELFDIFFQVNPLHYKLNKQSIVNTAKKQRLEIKYPSYSTNNGVLFPKKIIINAKQNQALTAIDITTRSVNFNTKLNINFSIPKGYKEIKL</sequence>
<dbReference type="PROSITE" id="PS51257">
    <property type="entry name" value="PROKAR_LIPOPROTEIN"/>
    <property type="match status" value="1"/>
</dbReference>
<proteinExistence type="predicted"/>
<dbReference type="Gene3D" id="2.50.20.10">
    <property type="entry name" value="Lipoprotein localisation LolA/LolB/LppX"/>
    <property type="match status" value="1"/>
</dbReference>
<gene>
    <name evidence="2" type="ORF">F7645_00170</name>
</gene>
<name>A0AAP1RDD0_9FLAO</name>
<dbReference type="Pfam" id="PF14125">
    <property type="entry name" value="DUF4292"/>
    <property type="match status" value="1"/>
</dbReference>
<dbReference type="EMBL" id="WXXV01000001">
    <property type="protein sequence ID" value="MBE7693851.1"/>
    <property type="molecule type" value="Genomic_DNA"/>
</dbReference>